<gene>
    <name evidence="1" type="ORF">KIPB_005116</name>
</gene>
<dbReference type="Gene3D" id="2.120.10.80">
    <property type="entry name" value="Kelch-type beta propeller"/>
    <property type="match status" value="1"/>
</dbReference>
<evidence type="ECO:0000313" key="2">
    <source>
        <dbReference type="Proteomes" id="UP000265618"/>
    </source>
</evidence>
<evidence type="ECO:0000313" key="1">
    <source>
        <dbReference type="EMBL" id="GIQ83747.1"/>
    </source>
</evidence>
<dbReference type="AlphaFoldDB" id="A0A9K3CVJ7"/>
<keyword evidence="2" id="KW-1185">Reference proteome</keyword>
<name>A0A9K3CVJ7_9EUKA</name>
<organism evidence="1 2">
    <name type="scientific">Kipferlia bialata</name>
    <dbReference type="NCBI Taxonomy" id="797122"/>
    <lineage>
        <taxon>Eukaryota</taxon>
        <taxon>Metamonada</taxon>
        <taxon>Carpediemonas-like organisms</taxon>
        <taxon>Kipferlia</taxon>
    </lineage>
</organism>
<protein>
    <submittedName>
        <fullName evidence="1">Uncharacterized protein</fullName>
    </submittedName>
</protein>
<reference evidence="1 2" key="1">
    <citation type="journal article" date="2018" name="PLoS ONE">
        <title>The draft genome of Kipferlia bialata reveals reductive genome evolution in fornicate parasites.</title>
        <authorList>
            <person name="Tanifuji G."/>
            <person name="Takabayashi S."/>
            <person name="Kume K."/>
            <person name="Takagi M."/>
            <person name="Nakayama T."/>
            <person name="Kamikawa R."/>
            <person name="Inagaki Y."/>
            <person name="Hashimoto T."/>
        </authorList>
    </citation>
    <scope>NUCLEOTIDE SEQUENCE [LARGE SCALE GENOMIC DNA]</scope>
    <source>
        <strain evidence="1">NY0173</strain>
    </source>
</reference>
<dbReference type="InterPro" id="IPR011043">
    <property type="entry name" value="Gal_Oxase/kelch_b-propeller"/>
</dbReference>
<proteinExistence type="predicted"/>
<dbReference type="Proteomes" id="UP000265618">
    <property type="component" value="Unassembled WGS sequence"/>
</dbReference>
<sequence>MLPQWWTDHFEVPVSNEDKTHRRHYSHVITVSHGVAWGVYTESQGSGRTVPRVCSLNFSLNTSGSPSLATHPIPGPWDSYDNPYPDVYTLVLGTTPGCVWALVSYHHMWKGMFFGGVRSTALFRYTLCPESPQWVQVCDNDSMPAPRSDAQTLRRSDPSLACVEGKLILLGGCRLPYHSLEDPKLKKEVEEVESTCHILDPETETWREVHTPCLGGFRFYPLSVSTVVTGGTILVVSGGRMAGLSLRDPIGFHKLEVPVSGGVGSYRNTLAAVGIGISDDTDTDTALGGRVMVFGGDCRSGQTTVSMYDSVSGDILNIAPLEAEESGAVCACMISTDTLLVIRRGECSKVSLFTL</sequence>
<comment type="caution">
    <text evidence="1">The sequence shown here is derived from an EMBL/GenBank/DDBJ whole genome shotgun (WGS) entry which is preliminary data.</text>
</comment>
<accession>A0A9K3CVJ7</accession>
<dbReference type="SUPFAM" id="SSF50965">
    <property type="entry name" value="Galactose oxidase, central domain"/>
    <property type="match status" value="1"/>
</dbReference>
<dbReference type="InterPro" id="IPR015915">
    <property type="entry name" value="Kelch-typ_b-propeller"/>
</dbReference>
<dbReference type="EMBL" id="BDIP01001163">
    <property type="protein sequence ID" value="GIQ83747.1"/>
    <property type="molecule type" value="Genomic_DNA"/>
</dbReference>